<dbReference type="EMBL" id="GBRH01199734">
    <property type="protein sequence ID" value="JAD98161.1"/>
    <property type="molecule type" value="Transcribed_RNA"/>
</dbReference>
<organism evidence="1">
    <name type="scientific">Arundo donax</name>
    <name type="common">Giant reed</name>
    <name type="synonym">Donax arundinaceus</name>
    <dbReference type="NCBI Taxonomy" id="35708"/>
    <lineage>
        <taxon>Eukaryota</taxon>
        <taxon>Viridiplantae</taxon>
        <taxon>Streptophyta</taxon>
        <taxon>Embryophyta</taxon>
        <taxon>Tracheophyta</taxon>
        <taxon>Spermatophyta</taxon>
        <taxon>Magnoliopsida</taxon>
        <taxon>Liliopsida</taxon>
        <taxon>Poales</taxon>
        <taxon>Poaceae</taxon>
        <taxon>PACMAD clade</taxon>
        <taxon>Arundinoideae</taxon>
        <taxon>Arundineae</taxon>
        <taxon>Arundo</taxon>
    </lineage>
</organism>
<name>A0A0A9EDN4_ARUDO</name>
<accession>A0A0A9EDN4</accession>
<protein>
    <submittedName>
        <fullName evidence="1">U520, putative</fullName>
    </submittedName>
</protein>
<evidence type="ECO:0000313" key="1">
    <source>
        <dbReference type="EMBL" id="JAD98161.1"/>
    </source>
</evidence>
<dbReference type="AlphaFoldDB" id="A0A0A9EDN4"/>
<reference evidence="1" key="1">
    <citation type="submission" date="2014-09" db="EMBL/GenBank/DDBJ databases">
        <authorList>
            <person name="Magalhaes I.L.F."/>
            <person name="Oliveira U."/>
            <person name="Santos F.R."/>
            <person name="Vidigal T.H.D.A."/>
            <person name="Brescovit A.D."/>
            <person name="Santos A.J."/>
        </authorList>
    </citation>
    <scope>NUCLEOTIDE SEQUENCE</scope>
    <source>
        <tissue evidence="1">Shoot tissue taken approximately 20 cm above the soil surface</tissue>
    </source>
</reference>
<reference evidence="1" key="2">
    <citation type="journal article" date="2015" name="Data Brief">
        <title>Shoot transcriptome of the giant reed, Arundo donax.</title>
        <authorList>
            <person name="Barrero R.A."/>
            <person name="Guerrero F.D."/>
            <person name="Moolhuijzen P."/>
            <person name="Goolsby J.A."/>
            <person name="Tidwell J."/>
            <person name="Bellgard S.E."/>
            <person name="Bellgard M.I."/>
        </authorList>
    </citation>
    <scope>NUCLEOTIDE SEQUENCE</scope>
    <source>
        <tissue evidence="1">Shoot tissue taken approximately 20 cm above the soil surface</tissue>
    </source>
</reference>
<proteinExistence type="predicted"/>
<sequence>MCFRCFHRRDSASHFSGVLMMISPLSRSFKSAAVSPVSSTTLANSPNFCSQSLYLSFARASMGAIYTTRMLLSPDSAFW</sequence>